<comment type="caution">
    <text evidence="1">The sequence shown here is derived from an EMBL/GenBank/DDBJ whole genome shotgun (WGS) entry which is preliminary data.</text>
</comment>
<dbReference type="CDD" id="cd11537">
    <property type="entry name" value="NTP-PPase_RS21-C6_like"/>
    <property type="match status" value="1"/>
</dbReference>
<organism evidence="1 2">
    <name type="scientific">Pseudonocardia adelaidensis</name>
    <dbReference type="NCBI Taxonomy" id="648754"/>
    <lineage>
        <taxon>Bacteria</taxon>
        <taxon>Bacillati</taxon>
        <taxon>Actinomycetota</taxon>
        <taxon>Actinomycetes</taxon>
        <taxon>Pseudonocardiales</taxon>
        <taxon>Pseudonocardiaceae</taxon>
        <taxon>Pseudonocardia</taxon>
    </lineage>
</organism>
<dbReference type="PIRSF" id="PIRSF029826">
    <property type="entry name" value="UCP029826_pph"/>
    <property type="match status" value="1"/>
</dbReference>
<protein>
    <submittedName>
        <fullName evidence="1">Nucleotide pyrophosphohydrolase</fullName>
    </submittedName>
</protein>
<dbReference type="InterPro" id="IPR025984">
    <property type="entry name" value="DCTPP"/>
</dbReference>
<gene>
    <name evidence="1" type="ORF">GCM10023320_60850</name>
</gene>
<keyword evidence="2" id="KW-1185">Reference proteome</keyword>
<dbReference type="Proteomes" id="UP001500804">
    <property type="component" value="Unassembled WGS sequence"/>
</dbReference>
<proteinExistence type="predicted"/>
<name>A0ABP9NTI9_9PSEU</name>
<dbReference type="EMBL" id="BAABJO010000028">
    <property type="protein sequence ID" value="GAA5133921.1"/>
    <property type="molecule type" value="Genomic_DNA"/>
</dbReference>
<dbReference type="Gene3D" id="1.10.287.1080">
    <property type="entry name" value="MazG-like"/>
    <property type="match status" value="1"/>
</dbReference>
<evidence type="ECO:0000313" key="2">
    <source>
        <dbReference type="Proteomes" id="UP001500804"/>
    </source>
</evidence>
<dbReference type="SUPFAM" id="SSF101386">
    <property type="entry name" value="all-alpha NTP pyrophosphatases"/>
    <property type="match status" value="1"/>
</dbReference>
<reference evidence="2" key="1">
    <citation type="journal article" date="2019" name="Int. J. Syst. Evol. Microbiol.">
        <title>The Global Catalogue of Microorganisms (GCM) 10K type strain sequencing project: providing services to taxonomists for standard genome sequencing and annotation.</title>
        <authorList>
            <consortium name="The Broad Institute Genomics Platform"/>
            <consortium name="The Broad Institute Genome Sequencing Center for Infectious Disease"/>
            <person name="Wu L."/>
            <person name="Ma J."/>
        </authorList>
    </citation>
    <scope>NUCLEOTIDE SEQUENCE [LARGE SCALE GENOMIC DNA]</scope>
    <source>
        <strain evidence="2">JCM 18302</strain>
    </source>
</reference>
<dbReference type="InterPro" id="IPR052555">
    <property type="entry name" value="dCTP_Pyrophosphatase"/>
</dbReference>
<dbReference type="PANTHER" id="PTHR46523">
    <property type="entry name" value="DCTP PYROPHOSPHATASE 1"/>
    <property type="match status" value="1"/>
</dbReference>
<sequence length="110" mass="12223">MSDVDDLAERLRTFADSRDWQRYHTPKNLLMALSGEVGELVSELQWLSDVEADPAAWDNGLRERVADEVADVMIYLVRFADVCAIDLVAAANAKIVRNEQRFPPAASGSS</sequence>
<accession>A0ABP9NTI9</accession>
<evidence type="ECO:0000313" key="1">
    <source>
        <dbReference type="EMBL" id="GAA5133921.1"/>
    </source>
</evidence>
<dbReference type="PANTHER" id="PTHR46523:SF1">
    <property type="entry name" value="DCTP PYROPHOSPHATASE 1"/>
    <property type="match status" value="1"/>
</dbReference>
<dbReference type="RefSeq" id="WP_345609705.1">
    <property type="nucleotide sequence ID" value="NZ_BAABJO010000028.1"/>
</dbReference>